<dbReference type="RefSeq" id="WP_038430079.1">
    <property type="nucleotide sequence ID" value="NZ_BGIB01000054.1"/>
</dbReference>
<dbReference type="Pfam" id="PF06523">
    <property type="entry name" value="DUF1106"/>
    <property type="match status" value="1"/>
</dbReference>
<dbReference type="AlphaFoldDB" id="A0A140JXS6"/>
<sequence length="138" mass="16556">MTRVSLKRNLIEPVSFQPSDDWPQGEENFNDIFNRIKKRSPDTLFIRMASLWKRLFYSSGRRRRYFEQGEHSFSILCGRLRGIVLTIKCRSGIIYLSIIVNPNNRNHVFLYHKKDYVFDKLKEIFPDEAIEFSIEYEN</sequence>
<protein>
    <submittedName>
        <fullName evidence="1">Component of T3SS</fullName>
    </submittedName>
</protein>
<accession>A0A140JXS6</accession>
<dbReference type="InterPro" id="IPR009490">
    <property type="entry name" value="DUF1106"/>
</dbReference>
<dbReference type="EMBL" id="LC053400">
    <property type="protein sequence ID" value="BAU61903.1"/>
    <property type="molecule type" value="Genomic_DNA"/>
</dbReference>
<name>A0A140JXS6_ECOLX</name>
<reference evidence="1" key="1">
    <citation type="submission" date="2015-04" db="EMBL/GenBank/DDBJ databases">
        <title>Defining genome feature of Escherichia albertii, emerging enteropathogen of closely-related to Escherichia coli.</title>
        <authorList>
            <person name="Ooka T."/>
            <person name="Ogura Y."/>
            <person name="Seto K."/>
            <person name="Katsura K."/>
            <person name="Kobayashi H."/>
            <person name="Kawano K."/>
            <person name="Tokuoka E."/>
            <person name="Furukawa M."/>
            <person name="Harada S."/>
            <person name="Yoshino S."/>
            <person name="Seto J."/>
            <person name="Yamaguchi K."/>
            <person name="Murase K."/>
            <person name="Gotoh Y."/>
            <person name="Imuta N."/>
            <person name="Nishi J."/>
            <person name="Gomes T.A."/>
            <person name="Beutin L."/>
            <person name="Hayashi T."/>
        </authorList>
    </citation>
    <scope>NUCLEOTIDE SEQUENCE</scope>
    <source>
        <strain evidence="1">0471-1</strain>
    </source>
</reference>
<proteinExistence type="predicted"/>
<evidence type="ECO:0000313" key="1">
    <source>
        <dbReference type="EMBL" id="BAU61903.1"/>
    </source>
</evidence>
<organism evidence="1">
    <name type="scientific">Escherichia coli</name>
    <dbReference type="NCBI Taxonomy" id="562"/>
    <lineage>
        <taxon>Bacteria</taxon>
        <taxon>Pseudomonadati</taxon>
        <taxon>Pseudomonadota</taxon>
        <taxon>Gammaproteobacteria</taxon>
        <taxon>Enterobacterales</taxon>
        <taxon>Enterobacteriaceae</taxon>
        <taxon>Escherichia</taxon>
    </lineage>
</organism>